<dbReference type="PANTHER" id="PTHR34043:SF3">
    <property type="entry name" value="ALPHA_BETA-HYDROLASES SUPERFAMILY PROTEIN"/>
    <property type="match status" value="1"/>
</dbReference>
<dbReference type="EMBL" id="JAPMOU010000002">
    <property type="protein sequence ID" value="MDE1460781.1"/>
    <property type="molecule type" value="Genomic_DNA"/>
</dbReference>
<protein>
    <submittedName>
        <fullName evidence="3">Triacylglycerol lipase</fullName>
    </submittedName>
</protein>
<organism evidence="3 4">
    <name type="scientific">Spartinivicinus poritis</name>
    <dbReference type="NCBI Taxonomy" id="2994640"/>
    <lineage>
        <taxon>Bacteria</taxon>
        <taxon>Pseudomonadati</taxon>
        <taxon>Pseudomonadota</taxon>
        <taxon>Gammaproteobacteria</taxon>
        <taxon>Oceanospirillales</taxon>
        <taxon>Zooshikellaceae</taxon>
        <taxon>Spartinivicinus</taxon>
    </lineage>
</organism>
<keyword evidence="4" id="KW-1185">Reference proteome</keyword>
<dbReference type="Pfam" id="PF00561">
    <property type="entry name" value="Abhydrolase_1"/>
    <property type="match status" value="1"/>
</dbReference>
<evidence type="ECO:0000259" key="2">
    <source>
        <dbReference type="Pfam" id="PF00561"/>
    </source>
</evidence>
<evidence type="ECO:0000313" key="4">
    <source>
        <dbReference type="Proteomes" id="UP001528823"/>
    </source>
</evidence>
<dbReference type="SUPFAM" id="SSF53474">
    <property type="entry name" value="alpha/beta-Hydrolases"/>
    <property type="match status" value="1"/>
</dbReference>
<dbReference type="PANTHER" id="PTHR34043">
    <property type="entry name" value="ALPHA/BETA-HYDROLASES SUPERFAMILY PROTEIN"/>
    <property type="match status" value="1"/>
</dbReference>
<evidence type="ECO:0000256" key="1">
    <source>
        <dbReference type="SAM" id="SignalP"/>
    </source>
</evidence>
<dbReference type="Proteomes" id="UP001528823">
    <property type="component" value="Unassembled WGS sequence"/>
</dbReference>
<feature type="signal peptide" evidence="1">
    <location>
        <begin position="1"/>
        <end position="24"/>
    </location>
</feature>
<accession>A0ABT5U342</accession>
<feature type="chain" id="PRO_5045250353" evidence="1">
    <location>
        <begin position="25"/>
        <end position="316"/>
    </location>
</feature>
<name>A0ABT5U342_9GAMM</name>
<comment type="caution">
    <text evidence="3">The sequence shown here is derived from an EMBL/GenBank/DDBJ whole genome shotgun (WGS) entry which is preliminary data.</text>
</comment>
<reference evidence="3 4" key="1">
    <citation type="submission" date="2022-11" db="EMBL/GenBank/DDBJ databases">
        <title>Spartinivicinus poritis sp. nov., isolated from scleractinian coral Porites lutea.</title>
        <authorList>
            <person name="Zhang G."/>
            <person name="Cai L."/>
            <person name="Wei Q."/>
        </authorList>
    </citation>
    <scope>NUCLEOTIDE SEQUENCE [LARGE SCALE GENOMIC DNA]</scope>
    <source>
        <strain evidence="3 4">A2-2</strain>
    </source>
</reference>
<feature type="domain" description="AB hydrolase-1" evidence="2">
    <location>
        <begin position="35"/>
        <end position="186"/>
    </location>
</feature>
<dbReference type="Gene3D" id="3.40.50.1820">
    <property type="entry name" value="alpha/beta hydrolase"/>
    <property type="match status" value="1"/>
</dbReference>
<dbReference type="InterPro" id="IPR029058">
    <property type="entry name" value="AB_hydrolase_fold"/>
</dbReference>
<keyword evidence="1" id="KW-0732">Signal</keyword>
<dbReference type="InterPro" id="IPR000073">
    <property type="entry name" value="AB_hydrolase_1"/>
</dbReference>
<dbReference type="RefSeq" id="WP_274687152.1">
    <property type="nucleotide sequence ID" value="NZ_JAPMOU010000002.1"/>
</dbReference>
<proteinExistence type="predicted"/>
<evidence type="ECO:0000313" key="3">
    <source>
        <dbReference type="EMBL" id="MDE1460781.1"/>
    </source>
</evidence>
<sequence length="316" mass="34967">MKKIIPLLSCAAILSLAPTSNVMAKKNTGYTATHYPIVLVHGMLGFDKTLGIDYWYGVAEALRKDGARVHVAKLTALDSNEARGEQLIEQLEYWQALYNAKGFNLIAHSQGGPTSRYAMYHLNYDRKQPLIKSVTTIGSPHKGSPVADVILSKPVGDTAHKVFTSVMNGLASIIDKFSSNPQQHIQSFTRSISASSTPKMRQFNQYYPAGLPSSGCGEGQYTVDGVRFYSWSGTQVTTNVLDPTDWGLSLLAKAFKEKNDGLVGRCSSHFGQVIRDNYQMNHVDQINHLFGLHHLLETDPITLFRQHANRLKNEGL</sequence>
<gene>
    <name evidence="3" type="ORF">ORQ98_02250</name>
</gene>